<feature type="non-terminal residue" evidence="1">
    <location>
        <position position="147"/>
    </location>
</feature>
<dbReference type="AlphaFoldDB" id="A0AAW2YMY3"/>
<dbReference type="EMBL" id="JAOPGA020000474">
    <property type="protein sequence ID" value="KAL0478856.1"/>
    <property type="molecule type" value="Genomic_DNA"/>
</dbReference>
<evidence type="ECO:0000313" key="1">
    <source>
        <dbReference type="EMBL" id="KAL0478856.1"/>
    </source>
</evidence>
<proteinExistence type="predicted"/>
<gene>
    <name evidence="1" type="ORF">AKO1_002199</name>
</gene>
<accession>A0AAW2YMY3</accession>
<comment type="caution">
    <text evidence="1">The sequence shown here is derived from an EMBL/GenBank/DDBJ whole genome shotgun (WGS) entry which is preliminary data.</text>
</comment>
<sequence length="147" mass="17030">MDEVSRRTFVLNDSEFFNRYRHHPGRVYSKPNRSNKYLVVFNNHVEFSIQDSKLFITSAAFYDNENEEGAFKLYGHTKFNNLDLPLKIHSNGVIDSIGLLFITTNDVVSVIKEIDSLLMNSPYTLYNMYSSEDFFDCKSSMLKMIGA</sequence>
<name>A0AAW2YMY3_9EUKA</name>
<protein>
    <submittedName>
        <fullName evidence="1">Uncharacterized protein</fullName>
    </submittedName>
</protein>
<dbReference type="Proteomes" id="UP001431209">
    <property type="component" value="Unassembled WGS sequence"/>
</dbReference>
<reference evidence="1 2" key="1">
    <citation type="submission" date="2024-03" db="EMBL/GenBank/DDBJ databases">
        <title>The Acrasis kona genome and developmental transcriptomes reveal deep origins of eukaryotic multicellular pathways.</title>
        <authorList>
            <person name="Sheikh S."/>
            <person name="Fu C.-J."/>
            <person name="Brown M.W."/>
            <person name="Baldauf S.L."/>
        </authorList>
    </citation>
    <scope>NUCLEOTIDE SEQUENCE [LARGE SCALE GENOMIC DNA]</scope>
    <source>
        <strain evidence="1 2">ATCC MYA-3509</strain>
    </source>
</reference>
<keyword evidence="2" id="KW-1185">Reference proteome</keyword>
<organism evidence="1 2">
    <name type="scientific">Acrasis kona</name>
    <dbReference type="NCBI Taxonomy" id="1008807"/>
    <lineage>
        <taxon>Eukaryota</taxon>
        <taxon>Discoba</taxon>
        <taxon>Heterolobosea</taxon>
        <taxon>Tetramitia</taxon>
        <taxon>Eutetramitia</taxon>
        <taxon>Acrasidae</taxon>
        <taxon>Acrasis</taxon>
    </lineage>
</organism>
<evidence type="ECO:0000313" key="2">
    <source>
        <dbReference type="Proteomes" id="UP001431209"/>
    </source>
</evidence>